<dbReference type="CDD" id="cd23837">
    <property type="entry name" value="UBCc_UBE2O"/>
    <property type="match status" value="1"/>
</dbReference>
<dbReference type="InterPro" id="IPR057733">
    <property type="entry name" value="UBE2O-like_SH3-B"/>
</dbReference>
<dbReference type="Gene3D" id="3.10.110.10">
    <property type="entry name" value="Ubiquitin Conjugating Enzyme"/>
    <property type="match status" value="1"/>
</dbReference>
<evidence type="ECO:0000313" key="6">
    <source>
        <dbReference type="Proteomes" id="UP001497382"/>
    </source>
</evidence>
<dbReference type="GO" id="GO:0061631">
    <property type="term" value="F:ubiquitin conjugating enzyme activity"/>
    <property type="evidence" value="ECO:0007669"/>
    <property type="project" value="TreeGrafter"/>
</dbReference>
<dbReference type="EMBL" id="CAXIEN010000182">
    <property type="protein sequence ID" value="CAL1284720.1"/>
    <property type="molecule type" value="Genomic_DNA"/>
</dbReference>
<feature type="compositionally biased region" description="Low complexity" evidence="3">
    <location>
        <begin position="434"/>
        <end position="448"/>
    </location>
</feature>
<feature type="compositionally biased region" description="Basic residues" evidence="3">
    <location>
        <begin position="456"/>
        <end position="475"/>
    </location>
</feature>
<dbReference type="SMART" id="SM00212">
    <property type="entry name" value="UBCc"/>
    <property type="match status" value="1"/>
</dbReference>
<reference evidence="5 6" key="1">
    <citation type="submission" date="2024-04" db="EMBL/GenBank/DDBJ databases">
        <authorList>
            <person name="Rising A."/>
            <person name="Reimegard J."/>
            <person name="Sonavane S."/>
            <person name="Akerstrom W."/>
            <person name="Nylinder S."/>
            <person name="Hedman E."/>
            <person name="Kallberg Y."/>
        </authorList>
    </citation>
    <scope>NUCLEOTIDE SEQUENCE [LARGE SCALE GENOMIC DNA]</scope>
</reference>
<dbReference type="Pfam" id="PF23044">
    <property type="entry name" value="SH3-C_UBE2O"/>
    <property type="match status" value="1"/>
</dbReference>
<organism evidence="5 6">
    <name type="scientific">Larinioides sclopetarius</name>
    <dbReference type="NCBI Taxonomy" id="280406"/>
    <lineage>
        <taxon>Eukaryota</taxon>
        <taxon>Metazoa</taxon>
        <taxon>Ecdysozoa</taxon>
        <taxon>Arthropoda</taxon>
        <taxon>Chelicerata</taxon>
        <taxon>Arachnida</taxon>
        <taxon>Araneae</taxon>
        <taxon>Araneomorphae</taxon>
        <taxon>Entelegynae</taxon>
        <taxon>Araneoidea</taxon>
        <taxon>Araneidae</taxon>
        <taxon>Larinioides</taxon>
    </lineage>
</organism>
<name>A0AAV2ALG3_9ARAC</name>
<protein>
    <recommendedName>
        <fullName evidence="4">UBC core domain-containing protein</fullName>
    </recommendedName>
</protein>
<dbReference type="Proteomes" id="UP001497382">
    <property type="component" value="Unassembled WGS sequence"/>
</dbReference>
<dbReference type="Pfam" id="PF23046">
    <property type="entry name" value="tSH3-B_UBE2O"/>
    <property type="match status" value="1"/>
</dbReference>
<dbReference type="InterPro" id="IPR057734">
    <property type="entry name" value="UBE2O-like_SH3-C"/>
</dbReference>
<dbReference type="SUPFAM" id="SSF54495">
    <property type="entry name" value="UBC-like"/>
    <property type="match status" value="1"/>
</dbReference>
<evidence type="ECO:0000259" key="4">
    <source>
        <dbReference type="PROSITE" id="PS50127"/>
    </source>
</evidence>
<feature type="region of interest" description="Disordered" evidence="3">
    <location>
        <begin position="960"/>
        <end position="995"/>
    </location>
</feature>
<dbReference type="Pfam" id="PF23043">
    <property type="entry name" value="SH3-B_UBE2O"/>
    <property type="match status" value="1"/>
</dbReference>
<keyword evidence="2" id="KW-0833">Ubl conjugation pathway</keyword>
<gene>
    <name evidence="5" type="ORF">LARSCL_LOCUS13300</name>
</gene>
<dbReference type="PANTHER" id="PTHR46116">
    <property type="entry name" value="(E3-INDEPENDENT) E2 UBIQUITIN-CONJUGATING ENZYME"/>
    <property type="match status" value="1"/>
</dbReference>
<keyword evidence="6" id="KW-1185">Reference proteome</keyword>
<feature type="domain" description="UBC core" evidence="4">
    <location>
        <begin position="1030"/>
        <end position="1191"/>
    </location>
</feature>
<dbReference type="InterPro" id="IPR000608">
    <property type="entry name" value="UBC"/>
</dbReference>
<proteinExistence type="predicted"/>
<evidence type="ECO:0000256" key="1">
    <source>
        <dbReference type="ARBA" id="ARBA00022679"/>
    </source>
</evidence>
<dbReference type="InterPro" id="IPR057735">
    <property type="entry name" value="UBE2O-like_tSH3-B"/>
</dbReference>
<dbReference type="Pfam" id="PF00179">
    <property type="entry name" value="UQ_con"/>
    <property type="match status" value="1"/>
</dbReference>
<evidence type="ECO:0000313" key="5">
    <source>
        <dbReference type="EMBL" id="CAL1284720.1"/>
    </source>
</evidence>
<sequence length="1298" mass="147159">MNSQQVTRNYSNLDREKYFFIYITLTFLSFQNTQLNYVHQNGKLATSINFCSVSISSVMASICKFFDEDAVYKINKKKFIDVGLVLENSEYLSSDDEQSDDPDYKDWGERMKKGHIRVAWHPNGAEEVLPEKKVKLCDRSLMPGDVVRKIIKGKDTQLGYCRYTVVKADVQVVGTKQVLVGMDSRELHPLEEFVADVAVFKDSWVGMVKTVKTELTLRCNDGSRCLMSDVDAFDMEDILDRRERASEFKKYSFYPGQQLWGPTYCFQKVKWLVLNKNLADMINIPNKSLRAIVEDVKVVALGVQWVCKAYSEENFRNQATEQPKYHVTGDDLKSVKMMNIFEPCTLQIGDRNYLVMKDEYECISLREWRNRISSRLNTDNSPLSKPRAGKGAESKKNAVVEECNENGHEKDDCQNNPKDSSDNEDGDEDDSMKSSDASSVTSRSTASSIETAPNLAKKKRGPHYATKMKRKMKSVRRRAMRHVMKEALPLKHGAKLVTETLVTETKAHVVWQDGTVEYDILSTSLYPVHHLDSHEFFPGDYVVDSKESRPYEYGVVKKVDHSGRTALVTWMKTYHAGASPHPEILNEQEVSVYDIKDHPDFKYRPGACVIRVVNAEDSNPGSTAGQVVDVHCSGQVEVSWVNGDTSLCYPQELYRVGEYDSDDLWADDESISDEDSWETESEKSLVGLEDGVTEKDIDGATRDLEKISIKFDDKDDEKSTEDMQEKLLANIEKLRAGMARLEEVFTQNPTLQTCNVMRRLLELYKHCKVLDQLLGTTYFHERHLQSLVERLKHRGRVNSIQHMADQIFRLFSSNDANSDANEAKEDVADSDKTLLNDSSKVDIDILIDSSKAEDSPEVEKININDSSKVDIDIFIESPIKESPPLLTNYCNDDGTNRKPLLSPVSPTSSEPRNLCQQLCAILKSRLLKAHEDAEQRFGMPRSETSALLAAEVEQVAPAVDKAEESEIPPNDKNTQTVEPTVPEEKPPPIILDDEGPEMNTAGQGVFSMLESVPDSHKYKLSIFQPVEPCAFFRIVKKEMNLLKSSLPEGIIVKSFEDRIDLYSVLIKGPRRTPYEDGLFFFDFQFPADYPKVPPLCHYISYCSDRLNPNLYEGGKVCVSLLGTWGGKGTEMWNPSTSNLLQVIVSIQGLILVSEPYYNEAGYERQKGTQLGMENSRMYNEMVVLKLVQSMTKLIVSPPEVFRQEIVEHFQSQSSKFIQRLERWLEISESYNAEHPLSPTSPTTFKEIHSKNYDSNAQDIPLPEFPLIPASKGFCLTLRKSLADFKNILSTSLPPPTLS</sequence>
<dbReference type="PANTHER" id="PTHR46116:SF15">
    <property type="entry name" value="(E3-INDEPENDENT) E2 UBIQUITIN-CONJUGATING ENZYME"/>
    <property type="match status" value="1"/>
</dbReference>
<feature type="compositionally biased region" description="Basic and acidic residues" evidence="3">
    <location>
        <begin position="390"/>
        <end position="413"/>
    </location>
</feature>
<accession>A0AAV2ALG3</accession>
<keyword evidence="1" id="KW-0808">Transferase</keyword>
<comment type="caution">
    <text evidence="5">The sequence shown here is derived from an EMBL/GenBank/DDBJ whole genome shotgun (WGS) entry which is preliminary data.</text>
</comment>
<evidence type="ECO:0000256" key="2">
    <source>
        <dbReference type="ARBA" id="ARBA00022786"/>
    </source>
</evidence>
<dbReference type="FunFam" id="3.10.110.10:FF:000136">
    <property type="entry name" value="Predicted protein"/>
    <property type="match status" value="1"/>
</dbReference>
<evidence type="ECO:0000256" key="3">
    <source>
        <dbReference type="SAM" id="MobiDB-lite"/>
    </source>
</evidence>
<dbReference type="PROSITE" id="PS50127">
    <property type="entry name" value="UBC_2"/>
    <property type="match status" value="1"/>
</dbReference>
<dbReference type="InterPro" id="IPR016135">
    <property type="entry name" value="UBQ-conjugating_enzyme/RWD"/>
</dbReference>
<feature type="region of interest" description="Disordered" evidence="3">
    <location>
        <begin position="375"/>
        <end position="475"/>
    </location>
</feature>